<feature type="coiled-coil region" evidence="1">
    <location>
        <begin position="60"/>
        <end position="101"/>
    </location>
</feature>
<protein>
    <recommendedName>
        <fullName evidence="5">Armadillo-type fold</fullName>
    </recommendedName>
</protein>
<keyword evidence="1" id="KW-0175">Coiled coil</keyword>
<feature type="coiled-coil region" evidence="1">
    <location>
        <begin position="408"/>
        <end position="439"/>
    </location>
</feature>
<dbReference type="SUPFAM" id="SSF48371">
    <property type="entry name" value="ARM repeat"/>
    <property type="match status" value="2"/>
</dbReference>
<gene>
    <name evidence="3" type="ORF">TTHERM_00942640</name>
</gene>
<feature type="coiled-coil region" evidence="1">
    <location>
        <begin position="500"/>
        <end position="573"/>
    </location>
</feature>
<feature type="region of interest" description="Disordered" evidence="2">
    <location>
        <begin position="145"/>
        <end position="170"/>
    </location>
</feature>
<dbReference type="HOGENOM" id="CLU_258174_0_0_1"/>
<dbReference type="Proteomes" id="UP000009168">
    <property type="component" value="Unassembled WGS sequence"/>
</dbReference>
<feature type="region of interest" description="Disordered" evidence="2">
    <location>
        <begin position="1"/>
        <end position="58"/>
    </location>
</feature>
<dbReference type="OrthoDB" id="323905at2759"/>
<feature type="coiled-coil region" evidence="1">
    <location>
        <begin position="180"/>
        <end position="332"/>
    </location>
</feature>
<dbReference type="EMBL" id="GG662797">
    <property type="protein sequence ID" value="EAR83343.3"/>
    <property type="molecule type" value="Genomic_DNA"/>
</dbReference>
<name>Q22DL5_TETTS</name>
<organism evidence="3 4">
    <name type="scientific">Tetrahymena thermophila (strain SB210)</name>
    <dbReference type="NCBI Taxonomy" id="312017"/>
    <lineage>
        <taxon>Eukaryota</taxon>
        <taxon>Sar</taxon>
        <taxon>Alveolata</taxon>
        <taxon>Ciliophora</taxon>
        <taxon>Intramacronucleata</taxon>
        <taxon>Oligohymenophorea</taxon>
        <taxon>Hymenostomatida</taxon>
        <taxon>Tetrahymenina</taxon>
        <taxon>Tetrahymenidae</taxon>
        <taxon>Tetrahymena</taxon>
    </lineage>
</organism>
<dbReference type="RefSeq" id="XP_001031006.3">
    <property type="nucleotide sequence ID" value="XM_001031006.3"/>
</dbReference>
<dbReference type="InterPro" id="IPR016024">
    <property type="entry name" value="ARM-type_fold"/>
</dbReference>
<sequence length="1450" mass="170152">MYWQRSPSAPKSTVKKNNQQNSLSSKEGQMQLTQEIRNQQQRNKEDQDGNNDEDEITFKSDRLKSKIDNLKNKLDKKEGTIEQYQNQINELNDIINEMKEKNNFKTPIRKKNRSVYNAQGKDQTTSSINPSSTLNNTQTNILARRRGSQSIDQSQKKTIDPKTSIDAANKNGQPVSFQEVVKYKKRILSLEIQNETLEQISELLKHKNETLEKEVKHLKQIIIDPEKKPDVLREIKLRETEDKKYNLEQQMKLMHKQYENAVQQLLEEKGLADREVQILRKQLNQNHEQQPTDHSQQLSDLVKLVDDMKSLIQKKNEQIERLQFKNEILEKNQRQLPDGNINEDEPDEYDMILNPERAGETQKDFIKPILKNSNQKVQNDKEAIEKEIPADLTKEDLRKMLVDQKYKNNEFEQIIIKKNEELEQQEKLTQQKMKIINEAYETIRTYYNEVLQDPTQKDELLKNLQKAQQNENKDITQLCQLLRDLLLRKESQELIAKQEILDQDKRIQQLKDEIKFYEQKNQQELDKQGKDYKQNLEKLYQQEVTIENLQRQIQEKDNEIKQKTIALEQQNNDLKYKIKEQMSQIDNLSSLNLDSYQQIKQENYQNSEQNKQLLAVINEKEKEIAHLRLKCSSQEEDLKKLRKRNINLKNQIEGGMQQIPLKTQSSSGYGKDPDLYTKKNISREQSPYMRTPTQSNVAGNQSYRLDTINSTAPIAVNSKSYANTPSNKNGVGTNKNQILLSNPSIYQVNSPNVNINNVPPLNANTNPFLKIKYIRTLKEWFQYWVSYSDNTTFKFQLLERMSHTEKLKDEFSKSPEMKMRVFKDALESQNSDMYEQAIQIMADIIDLNKLTDKEMEYINNGHIAVRCLRGPRPEEDLNDYHNVHMAGLKVLSFMNTCNLPWTTQMTEEFQNVQAMKLLISYLRQYEKEWPKLLSFNVLNFMAKNKILVNQMIQNDLQQILIINLDESNQELLASNLNLFGLLLQIEPFKQTVKEDQKLMKLLNLLFEQNNSVLQGTLLCISYLIPQYTFNRLIFKENIIERIAQIGTKSPYPATKSNALTLMKRIVENGDERDINLLNIYGGSDLVYNLELEEEESLKDNRFVRERIIKTLKIYEYIIEHSVVRDEMNFIKKLMKLFSNRQIKQEPKVERIVLEIIHQLWDKMEGNMVDYLIEPTVLTQIIDGYIEGESIQDIANYGLMLVGVCERENMNTFILDKKGDQLMEKLFANIKHTDYKIAYTALKIISFLAQEIKSLLFINENHLEQLVTILKRENLDEEYIAFGLDSIFYLLKQYQSMKMLLNFGIVELLLNIIEESIYQYPVICKAFSCIEMIQTLYQEQNILKKYLIQQSPHGSELLINISQTCLNKASKEIGLNSAFFWKFLASESSDHSFISFIYDRADDFIESIVRVRKVFAQITPEISADCLTILRNLSTRSSHMKEIAQKFDRSD</sequence>
<feature type="coiled-coil region" evidence="1">
    <location>
        <begin position="610"/>
        <end position="658"/>
    </location>
</feature>
<dbReference type="GeneID" id="7837123"/>
<dbReference type="KEGG" id="tet:TTHERM_00942640"/>
<evidence type="ECO:0000256" key="1">
    <source>
        <dbReference type="SAM" id="Coils"/>
    </source>
</evidence>
<evidence type="ECO:0000313" key="4">
    <source>
        <dbReference type="Proteomes" id="UP000009168"/>
    </source>
</evidence>
<reference evidence="4" key="1">
    <citation type="journal article" date="2006" name="PLoS Biol.">
        <title>Macronuclear genome sequence of the ciliate Tetrahymena thermophila, a model eukaryote.</title>
        <authorList>
            <person name="Eisen J.A."/>
            <person name="Coyne R.S."/>
            <person name="Wu M."/>
            <person name="Wu D."/>
            <person name="Thiagarajan M."/>
            <person name="Wortman J.R."/>
            <person name="Badger J.H."/>
            <person name="Ren Q."/>
            <person name="Amedeo P."/>
            <person name="Jones K.M."/>
            <person name="Tallon L.J."/>
            <person name="Delcher A.L."/>
            <person name="Salzberg S.L."/>
            <person name="Silva J.C."/>
            <person name="Haas B.J."/>
            <person name="Majoros W.H."/>
            <person name="Farzad M."/>
            <person name="Carlton J.M."/>
            <person name="Smith R.K. Jr."/>
            <person name="Garg J."/>
            <person name="Pearlman R.E."/>
            <person name="Karrer K.M."/>
            <person name="Sun L."/>
            <person name="Manning G."/>
            <person name="Elde N.C."/>
            <person name="Turkewitz A.P."/>
            <person name="Asai D.J."/>
            <person name="Wilkes D.E."/>
            <person name="Wang Y."/>
            <person name="Cai H."/>
            <person name="Collins K."/>
            <person name="Stewart B.A."/>
            <person name="Lee S.R."/>
            <person name="Wilamowska K."/>
            <person name="Weinberg Z."/>
            <person name="Ruzzo W.L."/>
            <person name="Wloga D."/>
            <person name="Gaertig J."/>
            <person name="Frankel J."/>
            <person name="Tsao C.-C."/>
            <person name="Gorovsky M.A."/>
            <person name="Keeling P.J."/>
            <person name="Waller R.F."/>
            <person name="Patron N.J."/>
            <person name="Cherry J.M."/>
            <person name="Stover N.A."/>
            <person name="Krieger C.J."/>
            <person name="del Toro C."/>
            <person name="Ryder H.F."/>
            <person name="Williamson S.C."/>
            <person name="Barbeau R.A."/>
            <person name="Hamilton E.P."/>
            <person name="Orias E."/>
        </authorList>
    </citation>
    <scope>NUCLEOTIDE SEQUENCE [LARGE SCALE GENOMIC DNA]</scope>
    <source>
        <strain evidence="4">SB210</strain>
    </source>
</reference>
<evidence type="ECO:0000256" key="2">
    <source>
        <dbReference type="SAM" id="MobiDB-lite"/>
    </source>
</evidence>
<evidence type="ECO:0000313" key="3">
    <source>
        <dbReference type="EMBL" id="EAR83343.3"/>
    </source>
</evidence>
<accession>Q22DL5</accession>
<keyword evidence="4" id="KW-1185">Reference proteome</keyword>
<feature type="compositionally biased region" description="Polar residues" evidence="2">
    <location>
        <begin position="1"/>
        <end position="41"/>
    </location>
</feature>
<evidence type="ECO:0008006" key="5">
    <source>
        <dbReference type="Google" id="ProtNLM"/>
    </source>
</evidence>
<proteinExistence type="predicted"/>
<dbReference type="InParanoid" id="Q22DL5"/>